<dbReference type="InterPro" id="IPR025965">
    <property type="entry name" value="FlgD/Vpr_Ig-like"/>
</dbReference>
<feature type="non-terminal residue" evidence="2">
    <location>
        <position position="1"/>
    </location>
</feature>
<dbReference type="Gene3D" id="2.60.40.4070">
    <property type="match status" value="1"/>
</dbReference>
<proteinExistence type="predicted"/>
<protein>
    <recommendedName>
        <fullName evidence="1">FlgD/Vpr Ig-like domain-containing protein</fullName>
    </recommendedName>
</protein>
<dbReference type="EMBL" id="MUKB01000115">
    <property type="protein sequence ID" value="OPX17509.1"/>
    <property type="molecule type" value="Genomic_DNA"/>
</dbReference>
<dbReference type="Proteomes" id="UP000191663">
    <property type="component" value="Unassembled WGS sequence"/>
</dbReference>
<feature type="domain" description="FlgD/Vpr Ig-like" evidence="1">
    <location>
        <begin position="11"/>
        <end position="61"/>
    </location>
</feature>
<dbReference type="Pfam" id="PF13860">
    <property type="entry name" value="FlgD_ig"/>
    <property type="match status" value="1"/>
</dbReference>
<dbReference type="AlphaFoldDB" id="A0A1V4QDR2"/>
<reference evidence="3" key="1">
    <citation type="submission" date="2017-01" db="EMBL/GenBank/DDBJ databases">
        <title>Novel pathways for hydrocarbon cycling and metabolic interdependencies in hydrothermal sediment communities.</title>
        <authorList>
            <person name="Dombrowski N."/>
            <person name="Seitz K."/>
            <person name="Teske A."/>
            <person name="Baker B."/>
        </authorList>
    </citation>
    <scope>NUCLEOTIDE SEQUENCE [LARGE SCALE GENOMIC DNA]</scope>
</reference>
<evidence type="ECO:0000259" key="1">
    <source>
        <dbReference type="Pfam" id="PF13860"/>
    </source>
</evidence>
<name>A0A1V4QDR2_UNCW3</name>
<gene>
    <name evidence="2" type="ORF">BXT86_06155</name>
</gene>
<comment type="caution">
    <text evidence="2">The sequence shown here is derived from an EMBL/GenBank/DDBJ whole genome shotgun (WGS) entry which is preliminary data.</text>
</comment>
<accession>A0A1V4QDR2</accession>
<sequence length="78" mass="9142">NQVKIRVKVDKSGRYSLGVYNVVGQRVRVLWSGNRDAGDYELVWDGRDEHNRRLPAGVYYLIYRSGSLKYTRKLVLIR</sequence>
<evidence type="ECO:0000313" key="2">
    <source>
        <dbReference type="EMBL" id="OPX17509.1"/>
    </source>
</evidence>
<evidence type="ECO:0000313" key="3">
    <source>
        <dbReference type="Proteomes" id="UP000191663"/>
    </source>
</evidence>
<organism evidence="2 3">
    <name type="scientific">candidate division WOR-3 bacterium 4484_100</name>
    <dbReference type="NCBI Taxonomy" id="1936077"/>
    <lineage>
        <taxon>Bacteria</taxon>
        <taxon>Bacteria division WOR-3</taxon>
    </lineage>
</organism>